<dbReference type="AntiFam" id="ANF00149">
    <property type="entry name" value="Shadow ORF (opposite cshA)"/>
</dbReference>
<feature type="region of interest" description="Disordered" evidence="1">
    <location>
        <begin position="151"/>
        <end position="171"/>
    </location>
</feature>
<protein>
    <submittedName>
        <fullName evidence="2">Unannotated protein</fullName>
    </submittedName>
</protein>
<reference evidence="2" key="1">
    <citation type="submission" date="2020-05" db="EMBL/GenBank/DDBJ databases">
        <authorList>
            <person name="Chiriac C."/>
            <person name="Salcher M."/>
            <person name="Ghai R."/>
            <person name="Kavagutti S V."/>
        </authorList>
    </citation>
    <scope>NUCLEOTIDE SEQUENCE</scope>
</reference>
<dbReference type="EMBL" id="CAFBLF010000117">
    <property type="protein sequence ID" value="CAB4869146.1"/>
    <property type="molecule type" value="Genomic_DNA"/>
</dbReference>
<dbReference type="AlphaFoldDB" id="A0A6J7DF21"/>
<feature type="compositionally biased region" description="Polar residues" evidence="1">
    <location>
        <begin position="162"/>
        <end position="171"/>
    </location>
</feature>
<evidence type="ECO:0000256" key="1">
    <source>
        <dbReference type="SAM" id="MobiDB-lite"/>
    </source>
</evidence>
<proteinExistence type="predicted"/>
<gene>
    <name evidence="2" type="ORF">UFOPK3339_00800</name>
</gene>
<accession>A0A6J7DF21</accession>
<name>A0A6J7DF21_9ZZZZ</name>
<sequence length="171" mass="18981">MVGLIKDGHLNSAEVNETLFHEVFETTGGGDDDIDTLLERRDLSILRNTTKYGHRSQSIRVRERLKRCGDLCREFTGRCENQAERIASAAFSASKFGAEARNHRDSERESLSRSGFASTENVSTCECVGQGVDLNGEGGFFAVFREDRDERGGHAERAEGVSSHSNTSFTW</sequence>
<evidence type="ECO:0000313" key="2">
    <source>
        <dbReference type="EMBL" id="CAB4869146.1"/>
    </source>
</evidence>
<organism evidence="2">
    <name type="scientific">freshwater metagenome</name>
    <dbReference type="NCBI Taxonomy" id="449393"/>
    <lineage>
        <taxon>unclassified sequences</taxon>
        <taxon>metagenomes</taxon>
        <taxon>ecological metagenomes</taxon>
    </lineage>
</organism>